<feature type="compositionally biased region" description="Basic and acidic residues" evidence="1">
    <location>
        <begin position="266"/>
        <end position="277"/>
    </location>
</feature>
<keyword evidence="3" id="KW-1185">Reference proteome</keyword>
<evidence type="ECO:0000313" key="2">
    <source>
        <dbReference type="EMBL" id="RMX37844.1"/>
    </source>
</evidence>
<evidence type="ECO:0008006" key="4">
    <source>
        <dbReference type="Google" id="ProtNLM"/>
    </source>
</evidence>
<organism evidence="2 3">
    <name type="scientific">Pocillopora damicornis</name>
    <name type="common">Cauliflower coral</name>
    <name type="synonym">Millepora damicornis</name>
    <dbReference type="NCBI Taxonomy" id="46731"/>
    <lineage>
        <taxon>Eukaryota</taxon>
        <taxon>Metazoa</taxon>
        <taxon>Cnidaria</taxon>
        <taxon>Anthozoa</taxon>
        <taxon>Hexacorallia</taxon>
        <taxon>Scleractinia</taxon>
        <taxon>Astrocoeniina</taxon>
        <taxon>Pocilloporidae</taxon>
        <taxon>Pocillopora</taxon>
    </lineage>
</organism>
<dbReference type="STRING" id="46731.A0A3M6T9A2"/>
<dbReference type="GO" id="GO:0035303">
    <property type="term" value="P:regulation of dephosphorylation"/>
    <property type="evidence" value="ECO:0007669"/>
    <property type="project" value="TreeGrafter"/>
</dbReference>
<dbReference type="GO" id="GO:0009966">
    <property type="term" value="P:regulation of signal transduction"/>
    <property type="evidence" value="ECO:0007669"/>
    <property type="project" value="InterPro"/>
</dbReference>
<accession>A0A3M6T9A2</accession>
<dbReference type="Pfam" id="PF04177">
    <property type="entry name" value="TAP42"/>
    <property type="match status" value="1"/>
</dbReference>
<feature type="compositionally biased region" description="Basic and acidic residues" evidence="1">
    <location>
        <begin position="285"/>
        <end position="304"/>
    </location>
</feature>
<reference evidence="2 3" key="1">
    <citation type="journal article" date="2018" name="Sci. Rep.">
        <title>Comparative analysis of the Pocillopora damicornis genome highlights role of immune system in coral evolution.</title>
        <authorList>
            <person name="Cunning R."/>
            <person name="Bay R.A."/>
            <person name="Gillette P."/>
            <person name="Baker A.C."/>
            <person name="Traylor-Knowles N."/>
        </authorList>
    </citation>
    <scope>NUCLEOTIDE SEQUENCE [LARGE SCALE GENOMIC DNA]</scope>
    <source>
        <strain evidence="2">RSMAS</strain>
        <tissue evidence="2">Whole animal</tissue>
    </source>
</reference>
<dbReference type="InterPro" id="IPR007304">
    <property type="entry name" value="TAP46-like"/>
</dbReference>
<comment type="caution">
    <text evidence="2">The sequence shown here is derived from an EMBL/GenBank/DDBJ whole genome shotgun (WGS) entry which is preliminary data.</text>
</comment>
<name>A0A3M6T9A2_POCDA</name>
<gene>
    <name evidence="2" type="ORF">pdam_00007068</name>
</gene>
<proteinExistence type="predicted"/>
<dbReference type="Proteomes" id="UP000275408">
    <property type="component" value="Unassembled WGS sequence"/>
</dbReference>
<dbReference type="GO" id="GO:0005829">
    <property type="term" value="C:cytosol"/>
    <property type="evidence" value="ECO:0007669"/>
    <property type="project" value="TreeGrafter"/>
</dbReference>
<sequence>MAAAESSKALSLGDIFEQGFVLHCEIEDDDGSSTSEIFQKKVSTAVDHFVRATEIVNGLALFSGNEELSEVPTSELRYLLLPAFLGDLFLRKIETDRMTLLNIAKDLSRYYEETDEPRVEEKSINQMANSRQEKIARYKEQKEQEKRIKELQNILGESSRPVTDEDTQRSYYVLLLKFWINKVVDHLASLQSEVEILKHMQTVKGREDDRPVTTKPQQSFKPILITREMIRNKVFGAGYPSVPTMSQEEFLEKEILEGKVVLDYKEDQMKNKGKTSDDESESEDDPVKLQKKRDWDEWKDDHRRGWGNRENMG</sequence>
<dbReference type="EMBL" id="RCHS01004067">
    <property type="protein sequence ID" value="RMX37844.1"/>
    <property type="molecule type" value="Genomic_DNA"/>
</dbReference>
<dbReference type="OrthoDB" id="10261753at2759"/>
<evidence type="ECO:0000256" key="1">
    <source>
        <dbReference type="SAM" id="MobiDB-lite"/>
    </source>
</evidence>
<dbReference type="PANTHER" id="PTHR10933:SF9">
    <property type="entry name" value="IMMUNOGLOBULIN-BINDING PROTEIN 1"/>
    <property type="match status" value="1"/>
</dbReference>
<dbReference type="InterPro" id="IPR038511">
    <property type="entry name" value="TAP42/TAP46-like_sf"/>
</dbReference>
<dbReference type="Gene3D" id="1.25.40.540">
    <property type="entry name" value="TAP42-like family"/>
    <property type="match status" value="1"/>
</dbReference>
<evidence type="ECO:0000313" key="3">
    <source>
        <dbReference type="Proteomes" id="UP000275408"/>
    </source>
</evidence>
<dbReference type="GO" id="GO:0051721">
    <property type="term" value="F:protein phosphatase 2A binding"/>
    <property type="evidence" value="ECO:0007669"/>
    <property type="project" value="TreeGrafter"/>
</dbReference>
<dbReference type="AlphaFoldDB" id="A0A3M6T9A2"/>
<protein>
    <recommendedName>
        <fullName evidence="4">Immunoglobulin-binding protein 1</fullName>
    </recommendedName>
</protein>
<feature type="region of interest" description="Disordered" evidence="1">
    <location>
        <begin position="266"/>
        <end position="313"/>
    </location>
</feature>
<dbReference type="PANTHER" id="PTHR10933">
    <property type="entry name" value="IMMUNOGLOBULIN-BINDING PROTEIN 1"/>
    <property type="match status" value="1"/>
</dbReference>